<gene>
    <name evidence="1" type="ORF">D1Z90_18780</name>
</gene>
<proteinExistence type="predicted"/>
<protein>
    <recommendedName>
        <fullName evidence="3">Competence protein CoiA</fullName>
    </recommendedName>
</protein>
<evidence type="ECO:0000313" key="2">
    <source>
        <dbReference type="Proteomes" id="UP000283255"/>
    </source>
</evidence>
<reference evidence="1 2" key="2">
    <citation type="submission" date="2019-01" db="EMBL/GenBank/DDBJ databases">
        <title>Motilimonas pumilus sp. nov., isolated from the gut of sea cucumber (Apostichopus japonicus).</title>
        <authorList>
            <person name="Wang F.-Q."/>
            <person name="Ren L.-H."/>
            <person name="Lin Y.-W."/>
            <person name="Sun G.-H."/>
            <person name="Du Z.-J."/>
            <person name="Zhao J.-X."/>
            <person name="Liu X.-J."/>
            <person name="Liu L.-J."/>
        </authorList>
    </citation>
    <scope>NUCLEOTIDE SEQUENCE [LARGE SCALE GENOMIC DNA]</scope>
    <source>
        <strain evidence="1 2">PLHSC7-2</strain>
    </source>
</reference>
<organism evidence="1 2">
    <name type="scientific">Motilimonas pumila</name>
    <dbReference type="NCBI Taxonomy" id="2303987"/>
    <lineage>
        <taxon>Bacteria</taxon>
        <taxon>Pseudomonadati</taxon>
        <taxon>Pseudomonadota</taxon>
        <taxon>Gammaproteobacteria</taxon>
        <taxon>Alteromonadales</taxon>
        <taxon>Alteromonadales genera incertae sedis</taxon>
        <taxon>Motilimonas</taxon>
    </lineage>
</organism>
<dbReference type="EMBL" id="QZCH01000038">
    <property type="protein sequence ID" value="RJG38791.1"/>
    <property type="molecule type" value="Genomic_DNA"/>
</dbReference>
<evidence type="ECO:0000313" key="1">
    <source>
        <dbReference type="EMBL" id="RJG38791.1"/>
    </source>
</evidence>
<comment type="caution">
    <text evidence="1">The sequence shown here is derived from an EMBL/GenBank/DDBJ whole genome shotgun (WGS) entry which is preliminary data.</text>
</comment>
<dbReference type="AlphaFoldDB" id="A0A418YA51"/>
<evidence type="ECO:0008006" key="3">
    <source>
        <dbReference type="Google" id="ProtNLM"/>
    </source>
</evidence>
<keyword evidence="2" id="KW-1185">Reference proteome</keyword>
<accession>A0A418YA51</accession>
<sequence>MKNRRVKAAWAKNAAGDVVHIDSVSNGLKCGCICVDCGGKMVARQNGNKAPHFAHHTHVDCSGESALHAAAKQIILNAAMTGQIITRPNTAESVQYIDHFDISHQRYLPPTPPATLSGAETEVRRGDVIVDVLCKTASTKFAVEIHFRHAKSECDVLKFKRMGLECFEIDISQVDWDISPEALEEFVLHTAARKWICFNKSHLQEQQTLQSLQEYVDGKNRDKFNSMFYWLRAMTESLDFQDITLPSLSYTTSSTDFMGKRERLKHTEEFKITGVKGAVSINEKEYTYCIPVEINSKTTVMLYLFPPETPFSSNDDRPSLVQYYSFEYDEVVTKRSHWVNVETWKKKLVKKAKCQLSRKLADREDYLTRFKSMSDEKKVHFLSKSLGVPVPSPMSLTGRYSHPWNTRDFVWKALVVECFLRKKKECSTDVIATDKWMLALLNAKDNELQAEKRSKSIYFWFKNTLAPLGIVTHQSRLSWHVNKQSAILFSEHGLKSIVCAVEP</sequence>
<dbReference type="OrthoDB" id="9134102at2"/>
<dbReference type="Proteomes" id="UP000283255">
    <property type="component" value="Unassembled WGS sequence"/>
</dbReference>
<reference evidence="1 2" key="1">
    <citation type="submission" date="2018-09" db="EMBL/GenBank/DDBJ databases">
        <authorList>
            <person name="Wang F."/>
        </authorList>
    </citation>
    <scope>NUCLEOTIDE SEQUENCE [LARGE SCALE GENOMIC DNA]</scope>
    <source>
        <strain evidence="1 2">PLHSC7-2</strain>
    </source>
</reference>
<name>A0A418YA51_9GAMM</name>
<dbReference type="RefSeq" id="WP_119912338.1">
    <property type="nucleotide sequence ID" value="NZ_QZCH01000038.1"/>
</dbReference>